<proteinExistence type="predicted"/>
<protein>
    <submittedName>
        <fullName evidence="1">Uncharacterized protein</fullName>
    </submittedName>
</protein>
<comment type="caution">
    <text evidence="1">The sequence shown here is derived from an EMBL/GenBank/DDBJ whole genome shotgun (WGS) entry which is preliminary data.</text>
</comment>
<accession>A0ABV6XD82</accession>
<dbReference type="EMBL" id="JBHEZY010000024">
    <property type="protein sequence ID" value="MFC1436018.1"/>
    <property type="molecule type" value="Genomic_DNA"/>
</dbReference>
<sequence length="257" mass="28659">MSQRTVVHYMATRPDGTVPPYYEGAVGESVPTVNLADLIGQDVDHPDPGQKWYTDKPFSYFLMYSKTGEVLENSSLQWPVRMFIVESRGETGNWGGRHYPYWQMSHQLHVVGETDAWLAFGPRGRQVVDTLAQLPDLTGQWSTQWDADPERARQAHTQWWQEVNDRSALNRWATYRAHKSRRAAALTVADQLASAAATESARAVGATSEAIKAIDLRARCLVAGQLMYDRIRTGDYEREIRGLLLGAGLGTPAGVPA</sequence>
<gene>
    <name evidence="1" type="ORF">ACEZDB_35835</name>
</gene>
<dbReference type="RefSeq" id="WP_380559422.1">
    <property type="nucleotide sequence ID" value="NZ_JBHEZY010000024.1"/>
</dbReference>
<organism evidence="1 2">
    <name type="scientific">Streptacidiphilus alkalitolerans</name>
    <dbReference type="NCBI Taxonomy" id="3342712"/>
    <lineage>
        <taxon>Bacteria</taxon>
        <taxon>Bacillati</taxon>
        <taxon>Actinomycetota</taxon>
        <taxon>Actinomycetes</taxon>
        <taxon>Kitasatosporales</taxon>
        <taxon>Streptomycetaceae</taxon>
        <taxon>Streptacidiphilus</taxon>
    </lineage>
</organism>
<dbReference type="Proteomes" id="UP001592530">
    <property type="component" value="Unassembled WGS sequence"/>
</dbReference>
<evidence type="ECO:0000313" key="2">
    <source>
        <dbReference type="Proteomes" id="UP001592530"/>
    </source>
</evidence>
<reference evidence="1 2" key="1">
    <citation type="submission" date="2024-09" db="EMBL/GenBank/DDBJ databases">
        <authorList>
            <person name="Lee S.D."/>
        </authorList>
    </citation>
    <scope>NUCLEOTIDE SEQUENCE [LARGE SCALE GENOMIC DNA]</scope>
    <source>
        <strain evidence="1 2">N1-3</strain>
    </source>
</reference>
<name>A0ABV6XD82_9ACTN</name>
<evidence type="ECO:0000313" key="1">
    <source>
        <dbReference type="EMBL" id="MFC1436018.1"/>
    </source>
</evidence>